<organism evidence="7">
    <name type="scientific">marine sediment metagenome</name>
    <dbReference type="NCBI Taxonomy" id="412755"/>
    <lineage>
        <taxon>unclassified sequences</taxon>
        <taxon>metagenomes</taxon>
        <taxon>ecological metagenomes</taxon>
    </lineage>
</organism>
<evidence type="ECO:0000256" key="5">
    <source>
        <dbReference type="SAM" id="Coils"/>
    </source>
</evidence>
<dbReference type="InterPro" id="IPR036661">
    <property type="entry name" value="Luciferase-like_sf"/>
</dbReference>
<dbReference type="EMBL" id="BARU01005827">
    <property type="protein sequence ID" value="GAH41921.1"/>
    <property type="molecule type" value="Genomic_DNA"/>
</dbReference>
<comment type="caution">
    <text evidence="7">The sequence shown here is derived from an EMBL/GenBank/DDBJ whole genome shotgun (WGS) entry which is preliminary data.</text>
</comment>
<evidence type="ECO:0000259" key="6">
    <source>
        <dbReference type="Pfam" id="PF00296"/>
    </source>
</evidence>
<dbReference type="InterPro" id="IPR011251">
    <property type="entry name" value="Luciferase-like_dom"/>
</dbReference>
<dbReference type="PANTHER" id="PTHR42847:SF4">
    <property type="entry name" value="ALKANESULFONATE MONOOXYGENASE-RELATED"/>
    <property type="match status" value="1"/>
</dbReference>
<keyword evidence="5" id="KW-0175">Coiled coil</keyword>
<accession>X1F8G2</accession>
<keyword evidence="4" id="KW-0503">Monooxygenase</keyword>
<protein>
    <recommendedName>
        <fullName evidence="6">Luciferase-like domain-containing protein</fullName>
    </recommendedName>
</protein>
<evidence type="ECO:0000256" key="3">
    <source>
        <dbReference type="ARBA" id="ARBA00023002"/>
    </source>
</evidence>
<dbReference type="InterPro" id="IPR050172">
    <property type="entry name" value="SsuD_RutA_monooxygenase"/>
</dbReference>
<evidence type="ECO:0000256" key="1">
    <source>
        <dbReference type="ARBA" id="ARBA00022630"/>
    </source>
</evidence>
<dbReference type="Gene3D" id="3.20.20.30">
    <property type="entry name" value="Luciferase-like domain"/>
    <property type="match status" value="1"/>
</dbReference>
<dbReference type="GO" id="GO:0008726">
    <property type="term" value="F:alkanesulfonate monooxygenase activity"/>
    <property type="evidence" value="ECO:0007669"/>
    <property type="project" value="TreeGrafter"/>
</dbReference>
<evidence type="ECO:0000313" key="7">
    <source>
        <dbReference type="EMBL" id="GAH41921.1"/>
    </source>
</evidence>
<evidence type="ECO:0000256" key="2">
    <source>
        <dbReference type="ARBA" id="ARBA00022643"/>
    </source>
</evidence>
<dbReference type="PANTHER" id="PTHR42847">
    <property type="entry name" value="ALKANESULFONATE MONOOXYGENASE"/>
    <property type="match status" value="1"/>
</dbReference>
<name>X1F8G2_9ZZZZ</name>
<dbReference type="SUPFAM" id="SSF51679">
    <property type="entry name" value="Bacterial luciferase-like"/>
    <property type="match status" value="1"/>
</dbReference>
<feature type="domain" description="Luciferase-like" evidence="6">
    <location>
        <begin position="17"/>
        <end position="263"/>
    </location>
</feature>
<dbReference type="Pfam" id="PF00296">
    <property type="entry name" value="Bac_luciferase"/>
    <property type="match status" value="1"/>
</dbReference>
<dbReference type="AlphaFoldDB" id="X1F8G2"/>
<keyword evidence="1" id="KW-0285">Flavoprotein</keyword>
<keyword evidence="2" id="KW-0288">FMN</keyword>
<proteinExistence type="predicted"/>
<feature type="coiled-coil region" evidence="5">
    <location>
        <begin position="203"/>
        <end position="230"/>
    </location>
</feature>
<dbReference type="GO" id="GO:0046306">
    <property type="term" value="P:alkanesulfonate catabolic process"/>
    <property type="evidence" value="ECO:0007669"/>
    <property type="project" value="TreeGrafter"/>
</dbReference>
<sequence>MSSLTMKYGYYVRLVHNYEDIRDLTLKAEKLGFESAHVNDHLIGFDEKQEKKEPYLEALMLMSALAIETEKIKLGHIVLCNSFRNPAYLAKMISTLDHISKGRALLWLGAGWYEEEYKAYGYPFPEPKRRVDELEESLTIYKKLFTEDSTDYEGNFWKLENNRNYPKPIQKPHPQIVLGTDGKRMTDIACREADGINLPYTKIDDLQNTISKIEANLEKYHRDVENFEISYFNTINVVNSQEELDAIVERIIKAAPKDKKLSKEDILRNSFIGFTEDLKNKIAKIEEMGIQKMVIAIRKSEIVEDPMKLFVEKIM</sequence>
<gene>
    <name evidence="7" type="ORF">S03H2_11413</name>
</gene>
<reference evidence="7" key="1">
    <citation type="journal article" date="2014" name="Front. Microbiol.">
        <title>High frequency of phylogenetically diverse reductive dehalogenase-homologous genes in deep subseafloor sedimentary metagenomes.</title>
        <authorList>
            <person name="Kawai M."/>
            <person name="Futagami T."/>
            <person name="Toyoda A."/>
            <person name="Takaki Y."/>
            <person name="Nishi S."/>
            <person name="Hori S."/>
            <person name="Arai W."/>
            <person name="Tsubouchi T."/>
            <person name="Morono Y."/>
            <person name="Uchiyama I."/>
            <person name="Ito T."/>
            <person name="Fujiyama A."/>
            <person name="Inagaki F."/>
            <person name="Takami H."/>
        </authorList>
    </citation>
    <scope>NUCLEOTIDE SEQUENCE</scope>
    <source>
        <strain evidence="7">Expedition CK06-06</strain>
    </source>
</reference>
<evidence type="ECO:0000256" key="4">
    <source>
        <dbReference type="ARBA" id="ARBA00023033"/>
    </source>
</evidence>
<keyword evidence="3" id="KW-0560">Oxidoreductase</keyword>